<evidence type="ECO:0000256" key="11">
    <source>
        <dbReference type="SAM" id="Phobius"/>
    </source>
</evidence>
<proteinExistence type="inferred from homology"/>
<dbReference type="AlphaFoldDB" id="C7MZ55"/>
<feature type="domain" description="UDP-glucose/GDP-mannose dehydrogenase C-terminal" evidence="12">
    <location>
        <begin position="329"/>
        <end position="428"/>
    </location>
</feature>
<dbReference type="Gene3D" id="1.20.5.100">
    <property type="entry name" value="Cytochrome c1, transmembrane anchor, C-terminal"/>
    <property type="match status" value="1"/>
</dbReference>
<feature type="binding site" evidence="10">
    <location>
        <position position="140"/>
    </location>
    <ligand>
        <name>NAD(+)</name>
        <dbReference type="ChEBI" id="CHEBI:57540"/>
    </ligand>
</feature>
<dbReference type="UniPathway" id="UPA00038">
    <property type="reaction ID" value="UER00491"/>
</dbReference>
<dbReference type="GO" id="GO:0051287">
    <property type="term" value="F:NAD binding"/>
    <property type="evidence" value="ECO:0007669"/>
    <property type="project" value="InterPro"/>
</dbReference>
<dbReference type="Pfam" id="PF03721">
    <property type="entry name" value="UDPG_MGDP_dh_N"/>
    <property type="match status" value="1"/>
</dbReference>
<keyword evidence="5 7" id="KW-0520">NAD</keyword>
<name>C7MZ55_SACVD</name>
<evidence type="ECO:0000313" key="14">
    <source>
        <dbReference type="Proteomes" id="UP000000841"/>
    </source>
</evidence>
<dbReference type="EC" id="1.1.1.22" evidence="3 7"/>
<sequence>MSDQHSRPAARPGRSHREDRLTVGVVGTGYVGLTSAACLAHLGHRVTGVDIDADKVALLRRGEVPIAEPGLGELVNARLADGSLSFTTDLAGLATAEVVLLCVPTPVHSDGTTDLRAFDAAVETLSDVLDRDCVVVIKSTVPVGTTERTARALGRATVSNPEFLREGHAVHDFLNPDRIVIGATEATAADRVAALYEGVSAPVLRTEPASSELGKYASNAFLALKVSYVNVLTELSERLGAEVIDVAETMRLDPRIGTAFLSPGPGWGGSCLPKDTRALLHAAKQAGVDFAVLADAMAANRRQHERVVEKVREAVTGSPDGSLAGLRLGLLGLTFKAGTDDVRESPALAVAALLAEAGAVLTGYDPGVDRTADVRPVHVVDDPTLVAKDSAGLVLLTEWPQFRALDWAQLAELADRPTVVDARNLLEAEAVTRAGFAYHRLGR</sequence>
<evidence type="ECO:0000256" key="5">
    <source>
        <dbReference type="ARBA" id="ARBA00023027"/>
    </source>
</evidence>
<dbReference type="SMART" id="SM00984">
    <property type="entry name" value="UDPG_MGDP_dh_C"/>
    <property type="match status" value="1"/>
</dbReference>
<keyword evidence="11" id="KW-0812">Transmembrane</keyword>
<dbReference type="PANTHER" id="PTHR43750:SF3">
    <property type="entry name" value="UDP-GLUCOSE 6-DEHYDROGENASE TUAD"/>
    <property type="match status" value="1"/>
</dbReference>
<dbReference type="SUPFAM" id="SSF48179">
    <property type="entry name" value="6-phosphogluconate dehydrogenase C-terminal domain-like"/>
    <property type="match status" value="1"/>
</dbReference>
<evidence type="ECO:0000256" key="7">
    <source>
        <dbReference type="PIRNR" id="PIRNR000124"/>
    </source>
</evidence>
<dbReference type="RefSeq" id="WP_015785491.1">
    <property type="nucleotide sequence ID" value="NC_013159.1"/>
</dbReference>
<feature type="binding site" evidence="10">
    <location>
        <position position="55"/>
    </location>
    <ligand>
        <name>NAD(+)</name>
        <dbReference type="ChEBI" id="CHEBI:57540"/>
    </ligand>
</feature>
<dbReference type="GO" id="GO:0006065">
    <property type="term" value="P:UDP-glucuronate biosynthetic process"/>
    <property type="evidence" value="ECO:0007669"/>
    <property type="project" value="UniProtKB-UniPathway"/>
</dbReference>
<feature type="binding site" evidence="9">
    <location>
        <begin position="260"/>
        <end position="264"/>
    </location>
    <ligand>
        <name>substrate</name>
    </ligand>
</feature>
<evidence type="ECO:0000256" key="9">
    <source>
        <dbReference type="PIRSR" id="PIRSR500134-2"/>
    </source>
</evidence>
<evidence type="ECO:0000256" key="8">
    <source>
        <dbReference type="PIRSR" id="PIRSR500134-1"/>
    </source>
</evidence>
<dbReference type="NCBIfam" id="TIGR03026">
    <property type="entry name" value="NDP-sugDHase"/>
    <property type="match status" value="1"/>
</dbReference>
<dbReference type="InterPro" id="IPR008927">
    <property type="entry name" value="6-PGluconate_DH-like_C_sf"/>
</dbReference>
<dbReference type="PIRSF" id="PIRSF000124">
    <property type="entry name" value="UDPglc_GDPman_dh"/>
    <property type="match status" value="1"/>
</dbReference>
<gene>
    <name evidence="13" type="ordered locus">Svir_11200</name>
</gene>
<accession>C7MZ55</accession>
<evidence type="ECO:0000256" key="6">
    <source>
        <dbReference type="ARBA" id="ARBA00047473"/>
    </source>
</evidence>
<keyword evidence="4 7" id="KW-0560">Oxidoreductase</keyword>
<keyword evidence="11" id="KW-0472">Membrane</keyword>
<evidence type="ECO:0000313" key="13">
    <source>
        <dbReference type="EMBL" id="ACU96176.1"/>
    </source>
</evidence>
<dbReference type="SUPFAM" id="SSF51735">
    <property type="entry name" value="NAD(P)-binding Rossmann-fold domains"/>
    <property type="match status" value="1"/>
</dbReference>
<dbReference type="eggNOG" id="COG1004">
    <property type="taxonomic scope" value="Bacteria"/>
</dbReference>
<dbReference type="Gene3D" id="3.40.50.720">
    <property type="entry name" value="NAD(P)-binding Rossmann-like Domain"/>
    <property type="match status" value="2"/>
</dbReference>
<feature type="active site" description="Nucleophile" evidence="8">
    <location>
        <position position="271"/>
    </location>
</feature>
<keyword evidence="11" id="KW-1133">Transmembrane helix</keyword>
<dbReference type="SUPFAM" id="SSF52413">
    <property type="entry name" value="UDP-glucose/GDP-mannose dehydrogenase C-terminal domain"/>
    <property type="match status" value="1"/>
</dbReference>
<dbReference type="KEGG" id="svi:Svir_11200"/>
<evidence type="ECO:0000256" key="2">
    <source>
        <dbReference type="ARBA" id="ARBA00006601"/>
    </source>
</evidence>
<dbReference type="Pfam" id="PF00984">
    <property type="entry name" value="UDPG_MGDP_dh"/>
    <property type="match status" value="1"/>
</dbReference>
<evidence type="ECO:0000256" key="4">
    <source>
        <dbReference type="ARBA" id="ARBA00023002"/>
    </source>
</evidence>
<organism evidence="13 14">
    <name type="scientific">Saccharomonospora viridis (strain ATCC 15386 / DSM 43017 / JCM 3036 / CCUG 5913 / NBRC 12207 / NCIMB 9602 / P101)</name>
    <name type="common">Thermoactinomyces viridis</name>
    <dbReference type="NCBI Taxonomy" id="471857"/>
    <lineage>
        <taxon>Bacteria</taxon>
        <taxon>Bacillati</taxon>
        <taxon>Actinomycetota</taxon>
        <taxon>Actinomycetes</taxon>
        <taxon>Pseudonocardiales</taxon>
        <taxon>Pseudonocardiaceae</taxon>
        <taxon>Saccharomonospora</taxon>
    </lineage>
</organism>
<dbReference type="GO" id="GO:0003979">
    <property type="term" value="F:UDP-glucose 6-dehydrogenase activity"/>
    <property type="evidence" value="ECO:0007669"/>
    <property type="project" value="UniProtKB-EC"/>
</dbReference>
<dbReference type="Proteomes" id="UP000000841">
    <property type="component" value="Chromosome"/>
</dbReference>
<comment type="catalytic activity">
    <reaction evidence="6 7">
        <text>UDP-alpha-D-glucose + 2 NAD(+) + H2O = UDP-alpha-D-glucuronate + 2 NADH + 3 H(+)</text>
        <dbReference type="Rhea" id="RHEA:23596"/>
        <dbReference type="ChEBI" id="CHEBI:15377"/>
        <dbReference type="ChEBI" id="CHEBI:15378"/>
        <dbReference type="ChEBI" id="CHEBI:57540"/>
        <dbReference type="ChEBI" id="CHEBI:57945"/>
        <dbReference type="ChEBI" id="CHEBI:58052"/>
        <dbReference type="ChEBI" id="CHEBI:58885"/>
        <dbReference type="EC" id="1.1.1.22"/>
    </reaction>
</comment>
<comment type="similarity">
    <text evidence="2 7">Belongs to the UDP-glucose/GDP-mannose dehydrogenase family.</text>
</comment>
<comment type="pathway">
    <text evidence="1">Nucleotide-sugar biosynthesis; UDP-alpha-D-glucuronate biosynthesis; UDP-alpha-D-glucuronate from UDP-alpha-D-glucose: step 1/1.</text>
</comment>
<evidence type="ECO:0000259" key="12">
    <source>
        <dbReference type="SMART" id="SM00984"/>
    </source>
</evidence>
<feature type="binding site" evidence="9">
    <location>
        <position position="268"/>
    </location>
    <ligand>
        <name>substrate</name>
    </ligand>
</feature>
<keyword evidence="14" id="KW-1185">Reference proteome</keyword>
<dbReference type="InterPro" id="IPR028357">
    <property type="entry name" value="UDPglc_DH_bac"/>
</dbReference>
<dbReference type="Pfam" id="PF03720">
    <property type="entry name" value="UDPG_MGDP_dh_C"/>
    <property type="match status" value="1"/>
</dbReference>
<dbReference type="InterPro" id="IPR036220">
    <property type="entry name" value="UDP-Glc/GDP-Man_DH_C_sf"/>
</dbReference>
<dbReference type="InterPro" id="IPR017476">
    <property type="entry name" value="UDP-Glc/GDP-Man"/>
</dbReference>
<dbReference type="HOGENOM" id="CLU_023810_1_2_11"/>
<protein>
    <recommendedName>
        <fullName evidence="3 7">UDP-glucose 6-dehydrogenase</fullName>
        <ecNumber evidence="3 7">1.1.1.22</ecNumber>
    </recommendedName>
</protein>
<feature type="binding site" evidence="10">
    <location>
        <position position="105"/>
    </location>
    <ligand>
        <name>NAD(+)</name>
        <dbReference type="ChEBI" id="CHEBI:57540"/>
    </ligand>
</feature>
<evidence type="ECO:0000256" key="3">
    <source>
        <dbReference type="ARBA" id="ARBA00012954"/>
    </source>
</evidence>
<feature type="binding site" evidence="9">
    <location>
        <position position="336"/>
    </location>
    <ligand>
        <name>substrate</name>
    </ligand>
</feature>
<dbReference type="EMBL" id="CP001683">
    <property type="protein sequence ID" value="ACU96176.1"/>
    <property type="molecule type" value="Genomic_DNA"/>
</dbReference>
<feature type="binding site" evidence="10">
    <location>
        <position position="274"/>
    </location>
    <ligand>
        <name>NAD(+)</name>
        <dbReference type="ChEBI" id="CHEBI:57540"/>
    </ligand>
</feature>
<dbReference type="PIRSF" id="PIRSF500134">
    <property type="entry name" value="UDPglc_DH_bac"/>
    <property type="match status" value="1"/>
</dbReference>
<feature type="binding site" evidence="10">
    <location>
        <position position="343"/>
    </location>
    <ligand>
        <name>NAD(+)</name>
        <dbReference type="ChEBI" id="CHEBI:57540"/>
    </ligand>
</feature>
<dbReference type="InterPro" id="IPR014027">
    <property type="entry name" value="UDP-Glc/GDP-Man_DH_C"/>
</dbReference>
<dbReference type="InterPro" id="IPR001732">
    <property type="entry name" value="UDP-Glc/GDP-Man_DH_N"/>
</dbReference>
<evidence type="ECO:0000256" key="1">
    <source>
        <dbReference type="ARBA" id="ARBA00004701"/>
    </source>
</evidence>
<feature type="binding site" evidence="9">
    <location>
        <position position="215"/>
    </location>
    <ligand>
        <name>substrate</name>
    </ligand>
</feature>
<evidence type="ECO:0000256" key="10">
    <source>
        <dbReference type="PIRSR" id="PIRSR500134-3"/>
    </source>
</evidence>
<dbReference type="PANTHER" id="PTHR43750">
    <property type="entry name" value="UDP-GLUCOSE 6-DEHYDROGENASE TUAD"/>
    <property type="match status" value="1"/>
</dbReference>
<feature type="binding site" evidence="10">
    <location>
        <position position="50"/>
    </location>
    <ligand>
        <name>NAD(+)</name>
        <dbReference type="ChEBI" id="CHEBI:57540"/>
    </ligand>
</feature>
<reference evidence="13 14" key="1">
    <citation type="journal article" date="2009" name="Stand. Genomic Sci.">
        <title>Complete genome sequence of Saccharomonospora viridis type strain (P101).</title>
        <authorList>
            <person name="Pati A."/>
            <person name="Sikorski J."/>
            <person name="Nolan M."/>
            <person name="Lapidus A."/>
            <person name="Copeland A."/>
            <person name="Glavina Del Rio T."/>
            <person name="Lucas S."/>
            <person name="Chen F."/>
            <person name="Tice H."/>
            <person name="Pitluck S."/>
            <person name="Cheng J.F."/>
            <person name="Chertkov O."/>
            <person name="Brettin T."/>
            <person name="Han C."/>
            <person name="Detter J.C."/>
            <person name="Kuske C."/>
            <person name="Bruce D."/>
            <person name="Goodwin L."/>
            <person name="Chain P."/>
            <person name="D'haeseleer P."/>
            <person name="Chen A."/>
            <person name="Palaniappan K."/>
            <person name="Ivanova N."/>
            <person name="Mavromatis K."/>
            <person name="Mikhailova N."/>
            <person name="Rohde M."/>
            <person name="Tindall B.J."/>
            <person name="Goker M."/>
            <person name="Bristow J."/>
            <person name="Eisen J.A."/>
            <person name="Markowitz V."/>
            <person name="Hugenholtz P."/>
            <person name="Kyrpides N.C."/>
            <person name="Klenk H.P."/>
        </authorList>
    </citation>
    <scope>NUCLEOTIDE SEQUENCE [LARGE SCALE GENOMIC DNA]</scope>
    <source>
        <strain evidence="14">ATCC 15386 / DSM 43017 / JCM 3036 / NBRC 12207 / P101</strain>
    </source>
</reference>
<feature type="binding site" evidence="9">
    <location>
        <begin position="163"/>
        <end position="166"/>
    </location>
    <ligand>
        <name>substrate</name>
    </ligand>
</feature>
<dbReference type="InterPro" id="IPR014026">
    <property type="entry name" value="UDP-Glc/GDP-Man_DH_dimer"/>
</dbReference>
<dbReference type="InterPro" id="IPR036291">
    <property type="entry name" value="NAD(P)-bd_dom_sf"/>
</dbReference>
<dbReference type="GO" id="GO:0000271">
    <property type="term" value="P:polysaccharide biosynthetic process"/>
    <property type="evidence" value="ECO:0007669"/>
    <property type="project" value="InterPro"/>
</dbReference>
<feature type="transmembrane region" description="Helical" evidence="11">
    <location>
        <begin position="21"/>
        <end position="42"/>
    </location>
</feature>
<feature type="binding site" evidence="10">
    <location>
        <position position="166"/>
    </location>
    <ligand>
        <name>NAD(+)</name>
        <dbReference type="ChEBI" id="CHEBI:57540"/>
    </ligand>
</feature>
<dbReference type="STRING" id="471857.Svir_11200"/>